<evidence type="ECO:0000256" key="9">
    <source>
        <dbReference type="PIRSR" id="PIRSR000005-2"/>
    </source>
</evidence>
<evidence type="ECO:0000313" key="15">
    <source>
        <dbReference type="Proteomes" id="UP000190962"/>
    </source>
</evidence>
<dbReference type="GO" id="GO:0005506">
    <property type="term" value="F:iron ion binding"/>
    <property type="evidence" value="ECO:0007669"/>
    <property type="project" value="InterPro"/>
</dbReference>
<dbReference type="InterPro" id="IPR036909">
    <property type="entry name" value="Cyt_c-like_dom_sf"/>
</dbReference>
<dbReference type="PROSITE" id="PS51007">
    <property type="entry name" value="CYTC"/>
    <property type="match status" value="2"/>
</dbReference>
<feature type="binding site" description="covalent" evidence="8">
    <location>
        <position position="37"/>
    </location>
    <ligand>
        <name>heme c</name>
        <dbReference type="ChEBI" id="CHEBI:61717"/>
        <label>1</label>
    </ligand>
</feature>
<evidence type="ECO:0000256" key="3">
    <source>
        <dbReference type="ARBA" id="ARBA00022617"/>
    </source>
</evidence>
<evidence type="ECO:0000256" key="8">
    <source>
        <dbReference type="PIRSR" id="PIRSR000005-1"/>
    </source>
</evidence>
<dbReference type="PANTHER" id="PTHR33751:SF9">
    <property type="entry name" value="CYTOCHROME C4"/>
    <property type="match status" value="1"/>
</dbReference>
<proteinExistence type="predicted"/>
<dbReference type="RefSeq" id="WP_043117461.1">
    <property type="nucleotide sequence ID" value="NZ_JRAA01000002.1"/>
</dbReference>
<accession>A0A0B0H9B1</accession>
<dbReference type="Proteomes" id="UP000190962">
    <property type="component" value="Unassembled WGS sequence"/>
</dbReference>
<evidence type="ECO:0000256" key="5">
    <source>
        <dbReference type="ARBA" id="ARBA00022764"/>
    </source>
</evidence>
<keyword evidence="14" id="KW-1185">Reference proteome</keyword>
<evidence type="ECO:0000256" key="10">
    <source>
        <dbReference type="SAM" id="SignalP"/>
    </source>
</evidence>
<evidence type="ECO:0000256" key="4">
    <source>
        <dbReference type="ARBA" id="ARBA00022723"/>
    </source>
</evidence>
<feature type="signal peptide" evidence="10">
    <location>
        <begin position="1"/>
        <end position="21"/>
    </location>
</feature>
<evidence type="ECO:0000313" key="13">
    <source>
        <dbReference type="EMBL" id="OOY34187.1"/>
    </source>
</evidence>
<dbReference type="PATRIC" id="fig|2340.3.peg.1867"/>
<feature type="binding site" description="covalent" evidence="8">
    <location>
        <position position="34"/>
    </location>
    <ligand>
        <name>heme c</name>
        <dbReference type="ChEBI" id="CHEBI:61717"/>
        <label>1</label>
    </ligand>
</feature>
<keyword evidence="7 9" id="KW-0408">Iron</keyword>
<keyword evidence="2" id="KW-0813">Transport</keyword>
<dbReference type="EMBL" id="JRAA01000002">
    <property type="protein sequence ID" value="KHF25242.1"/>
    <property type="molecule type" value="Genomic_DNA"/>
</dbReference>
<name>A0A0B0H9B1_SOVGS</name>
<feature type="domain" description="Cytochrome c" evidence="11">
    <location>
        <begin position="109"/>
        <end position="200"/>
    </location>
</feature>
<feature type="domain" description="Cytochrome c" evidence="11">
    <location>
        <begin position="22"/>
        <end position="100"/>
    </location>
</feature>
<evidence type="ECO:0000259" key="11">
    <source>
        <dbReference type="PROSITE" id="PS51007"/>
    </source>
</evidence>
<keyword evidence="10" id="KW-0732">Signal</keyword>
<dbReference type="Pfam" id="PF00034">
    <property type="entry name" value="Cytochrom_C"/>
    <property type="match status" value="2"/>
</dbReference>
<organism evidence="12 14">
    <name type="scientific">Solemya velum gill symbiont</name>
    <dbReference type="NCBI Taxonomy" id="2340"/>
    <lineage>
        <taxon>Bacteria</taxon>
        <taxon>Pseudomonadati</taxon>
        <taxon>Pseudomonadota</taxon>
        <taxon>Gammaproteobacteria</taxon>
        <taxon>sulfur-oxidizing symbionts</taxon>
    </lineage>
</organism>
<dbReference type="GO" id="GO:0042597">
    <property type="term" value="C:periplasmic space"/>
    <property type="evidence" value="ECO:0007669"/>
    <property type="project" value="UniProtKB-SubCell"/>
</dbReference>
<feature type="binding site" description="axial binding residue" evidence="9">
    <location>
        <position position="177"/>
    </location>
    <ligand>
        <name>heme c</name>
        <dbReference type="ChEBI" id="CHEBI:61717"/>
        <label>2</label>
    </ligand>
    <ligandPart>
        <name>Fe</name>
        <dbReference type="ChEBI" id="CHEBI:18248"/>
    </ligandPart>
</feature>
<dbReference type="GO" id="GO:0020037">
    <property type="term" value="F:heme binding"/>
    <property type="evidence" value="ECO:0007669"/>
    <property type="project" value="InterPro"/>
</dbReference>
<feature type="chain" id="PRO_5010611207" evidence="10">
    <location>
        <begin position="22"/>
        <end position="200"/>
    </location>
</feature>
<reference evidence="12 14" key="1">
    <citation type="journal article" date="2014" name="BMC Genomics">
        <title>The genome of the intracellular bacterium of the coastal bivalve, Solemya velum: a blueprint for thriving in and out of symbiosis.</title>
        <authorList>
            <person name="Dmytrenko O."/>
            <person name="Russell S.L."/>
            <person name="Loo W.T."/>
            <person name="Fontanez K.M."/>
            <person name="Liao L."/>
            <person name="Roeselers G."/>
            <person name="Sharma R."/>
            <person name="Stewart F.J."/>
            <person name="Newton I.L."/>
            <person name="Woyke T."/>
            <person name="Wu D."/>
            <person name="Lang J.M."/>
            <person name="Eisen J.A."/>
            <person name="Cavanaugh C.M."/>
        </authorList>
    </citation>
    <scope>NUCLEOTIDE SEQUENCE [LARGE SCALE GENOMIC DNA]</scope>
    <source>
        <strain evidence="12 14">WH</strain>
    </source>
</reference>
<feature type="binding site" description="covalent" evidence="8">
    <location>
        <position position="130"/>
    </location>
    <ligand>
        <name>heme c</name>
        <dbReference type="ChEBI" id="CHEBI:61717"/>
        <label>2</label>
    </ligand>
</feature>
<dbReference type="eggNOG" id="COG2863">
    <property type="taxonomic scope" value="Bacteria"/>
</dbReference>
<dbReference type="AlphaFoldDB" id="A0A0B0H9B1"/>
<evidence type="ECO:0000256" key="7">
    <source>
        <dbReference type="ARBA" id="ARBA00023004"/>
    </source>
</evidence>
<feature type="binding site" description="axial binding residue" evidence="9">
    <location>
        <position position="38"/>
    </location>
    <ligand>
        <name>heme c</name>
        <dbReference type="ChEBI" id="CHEBI:61717"/>
        <label>1</label>
    </ligand>
    <ligandPart>
        <name>Fe</name>
        <dbReference type="ChEBI" id="CHEBI:18248"/>
    </ligandPart>
</feature>
<evidence type="ECO:0000313" key="14">
    <source>
        <dbReference type="Proteomes" id="UP000030856"/>
    </source>
</evidence>
<comment type="PTM">
    <text evidence="8">Binds 2 heme c groups covalently per subunit.</text>
</comment>
<dbReference type="OrthoDB" id="9773456at2"/>
<sequence>MKTWMILLSAVTALVSVESFAADAAAGKAKTAVCAGCHMADGNSVNPDWPSLAGQHADYIAKQLADFKAGVRTDPMMAPMVAALSEEDMADIAAYFESQTAKGGEADPVLVEAGKAMYVSGNASTGVAACAACHGPTGSGNPAAKFPSLQGQHAKYTAKQLRDFRSGARGNDAGKMMQDVAASMTDAEIEAVASYVQGLR</sequence>
<feature type="binding site" description="axial binding residue" evidence="9">
    <location>
        <position position="77"/>
    </location>
    <ligand>
        <name>heme c</name>
        <dbReference type="ChEBI" id="CHEBI:61717"/>
        <label>1</label>
    </ligand>
    <ligandPart>
        <name>Fe</name>
        <dbReference type="ChEBI" id="CHEBI:18248"/>
    </ligandPart>
</feature>
<dbReference type="GeneID" id="86992448"/>
<keyword evidence="4 9" id="KW-0479">Metal-binding</keyword>
<dbReference type="Proteomes" id="UP000030856">
    <property type="component" value="Unassembled WGS sequence"/>
</dbReference>
<dbReference type="EMBL" id="MPNX01000020">
    <property type="protein sequence ID" value="OOY34187.1"/>
    <property type="molecule type" value="Genomic_DNA"/>
</dbReference>
<feature type="binding site" description="covalent" evidence="8">
    <location>
        <position position="133"/>
    </location>
    <ligand>
        <name>heme c</name>
        <dbReference type="ChEBI" id="CHEBI:61717"/>
        <label>2</label>
    </ligand>
</feature>
<evidence type="ECO:0000256" key="1">
    <source>
        <dbReference type="ARBA" id="ARBA00004418"/>
    </source>
</evidence>
<dbReference type="STRING" id="2340.JV46_06000"/>
<dbReference type="InterPro" id="IPR009056">
    <property type="entry name" value="Cyt_c-like_dom"/>
</dbReference>
<keyword evidence="3 8" id="KW-0349">Heme</keyword>
<gene>
    <name evidence="13" type="ORF">BOV88_11370</name>
    <name evidence="12" type="ORF">JV46_06000</name>
</gene>
<protein>
    <submittedName>
        <fullName evidence="13">Cytochrome c4</fullName>
    </submittedName>
    <submittedName>
        <fullName evidence="12">Cytochrome c553</fullName>
    </submittedName>
</protein>
<evidence type="ECO:0000256" key="6">
    <source>
        <dbReference type="ARBA" id="ARBA00022982"/>
    </source>
</evidence>
<dbReference type="PIRSF" id="PIRSF000005">
    <property type="entry name" value="Cytochrome_c4"/>
    <property type="match status" value="1"/>
</dbReference>
<dbReference type="InterPro" id="IPR024167">
    <property type="entry name" value="Cytochrome_c4-like"/>
</dbReference>
<dbReference type="Gene3D" id="1.10.760.10">
    <property type="entry name" value="Cytochrome c-like domain"/>
    <property type="match status" value="2"/>
</dbReference>
<feature type="binding site" description="axial binding residue" evidence="9">
    <location>
        <position position="134"/>
    </location>
    <ligand>
        <name>heme c</name>
        <dbReference type="ChEBI" id="CHEBI:61717"/>
        <label>2</label>
    </ligand>
    <ligandPart>
        <name>Fe</name>
        <dbReference type="ChEBI" id="CHEBI:18248"/>
    </ligandPart>
</feature>
<dbReference type="SUPFAM" id="SSF46626">
    <property type="entry name" value="Cytochrome c"/>
    <property type="match status" value="2"/>
</dbReference>
<dbReference type="GO" id="GO:0009055">
    <property type="term" value="F:electron transfer activity"/>
    <property type="evidence" value="ECO:0007669"/>
    <property type="project" value="InterPro"/>
</dbReference>
<dbReference type="PANTHER" id="PTHR33751">
    <property type="entry name" value="CBB3-TYPE CYTOCHROME C OXIDASE SUBUNIT FIXP"/>
    <property type="match status" value="1"/>
</dbReference>
<keyword evidence="6" id="KW-0249">Electron transport</keyword>
<dbReference type="InterPro" id="IPR050597">
    <property type="entry name" value="Cytochrome_c_Oxidase_Subunit"/>
</dbReference>
<comment type="subcellular location">
    <subcellularLocation>
        <location evidence="1">Periplasm</location>
    </subcellularLocation>
</comment>
<comment type="caution">
    <text evidence="12">The sequence shown here is derived from an EMBL/GenBank/DDBJ whole genome shotgun (WGS) entry which is preliminary data.</text>
</comment>
<evidence type="ECO:0000256" key="2">
    <source>
        <dbReference type="ARBA" id="ARBA00022448"/>
    </source>
</evidence>
<reference evidence="13 15" key="2">
    <citation type="submission" date="2016-11" db="EMBL/GenBank/DDBJ databases">
        <title>Mixed transmission modes and dynamic genome evolution in an obligate animal-bacterial symbiosis.</title>
        <authorList>
            <person name="Russell S.L."/>
            <person name="Corbett-Detig R.B."/>
            <person name="Cavanaugh C.M."/>
        </authorList>
    </citation>
    <scope>NUCLEOTIDE SEQUENCE [LARGE SCALE GENOMIC DNA]</scope>
    <source>
        <strain evidence="13">MA-KB16</strain>
    </source>
</reference>
<keyword evidence="5" id="KW-0574">Periplasm</keyword>
<evidence type="ECO:0000313" key="12">
    <source>
        <dbReference type="EMBL" id="KHF25242.1"/>
    </source>
</evidence>